<feature type="non-terminal residue" evidence="2">
    <location>
        <position position="1"/>
    </location>
</feature>
<evidence type="ECO:0000259" key="1">
    <source>
        <dbReference type="SMART" id="SM00902"/>
    </source>
</evidence>
<reference evidence="2 3" key="1">
    <citation type="submission" date="2016-10" db="EMBL/GenBank/DDBJ databases">
        <authorList>
            <person name="de Groot N.N."/>
        </authorList>
    </citation>
    <scope>NUCLEOTIDE SEQUENCE [LARGE SCALE GENOMIC DNA]</scope>
    <source>
        <strain evidence="2 3">KH1P1</strain>
    </source>
</reference>
<proteinExistence type="predicted"/>
<gene>
    <name evidence="2" type="ORF">SAMN04487771_10241</name>
</gene>
<dbReference type="SMART" id="SM00902">
    <property type="entry name" value="Fe_hyd_SSU"/>
    <property type="match status" value="1"/>
</dbReference>
<dbReference type="GO" id="GO:0042597">
    <property type="term" value="C:periplasmic space"/>
    <property type="evidence" value="ECO:0007669"/>
    <property type="project" value="InterPro"/>
</dbReference>
<dbReference type="EMBL" id="FOIL01000024">
    <property type="protein sequence ID" value="SET54204.1"/>
    <property type="molecule type" value="Genomic_DNA"/>
</dbReference>
<feature type="domain" description="Iron hydrogenase small subunit" evidence="1">
    <location>
        <begin position="1"/>
        <end position="40"/>
    </location>
</feature>
<evidence type="ECO:0000313" key="2">
    <source>
        <dbReference type="EMBL" id="SET54204.1"/>
    </source>
</evidence>
<name>A0A1I0FA58_9FIRM</name>
<accession>A0A1I0FA58</accession>
<dbReference type="OrthoDB" id="9805142at2"/>
<dbReference type="GO" id="GO:0008901">
    <property type="term" value="F:ferredoxin hydrogenase activity"/>
    <property type="evidence" value="ECO:0007669"/>
    <property type="project" value="InterPro"/>
</dbReference>
<dbReference type="Proteomes" id="UP000199820">
    <property type="component" value="Unassembled WGS sequence"/>
</dbReference>
<keyword evidence="3" id="KW-1185">Reference proteome</keyword>
<dbReference type="Gene3D" id="4.10.260.20">
    <property type="entry name" value="Iron hydrogenase, small subunit"/>
    <property type="match status" value="1"/>
</dbReference>
<sequence length="45" mass="5373">SNLRFSHENPSIKQVYQDFLGAPLSEKAEELLHTNHHDWRMPNER</sequence>
<organism evidence="2 3">
    <name type="scientific">[Clostridium] aminophilum</name>
    <dbReference type="NCBI Taxonomy" id="1526"/>
    <lineage>
        <taxon>Bacteria</taxon>
        <taxon>Bacillati</taxon>
        <taxon>Bacillota</taxon>
        <taxon>Clostridia</taxon>
        <taxon>Lachnospirales</taxon>
        <taxon>Lachnospiraceae</taxon>
    </lineage>
</organism>
<evidence type="ECO:0000313" key="3">
    <source>
        <dbReference type="Proteomes" id="UP000199820"/>
    </source>
</evidence>
<protein>
    <submittedName>
        <fullName evidence="2">Iron hydrogenase small subunit</fullName>
    </submittedName>
</protein>
<dbReference type="GO" id="GO:0005506">
    <property type="term" value="F:iron ion binding"/>
    <property type="evidence" value="ECO:0007669"/>
    <property type="project" value="InterPro"/>
</dbReference>
<dbReference type="InterPro" id="IPR008953">
    <property type="entry name" value="Fe_hydrogenase_HydB"/>
</dbReference>
<dbReference type="GO" id="GO:0009055">
    <property type="term" value="F:electron transfer activity"/>
    <property type="evidence" value="ECO:0007669"/>
    <property type="project" value="InterPro"/>
</dbReference>
<dbReference type="GO" id="GO:0051536">
    <property type="term" value="F:iron-sulfur cluster binding"/>
    <property type="evidence" value="ECO:0007669"/>
    <property type="project" value="InterPro"/>
</dbReference>
<dbReference type="SUPFAM" id="SSF48674">
    <property type="entry name" value="Fe-only hydrogenase smaller subunit"/>
    <property type="match status" value="1"/>
</dbReference>
<dbReference type="InterPro" id="IPR036991">
    <property type="entry name" value="Fe_hydrogenase_ssu_sf"/>
</dbReference>
<dbReference type="AlphaFoldDB" id="A0A1I0FA58"/>
<dbReference type="InterPro" id="IPR003149">
    <property type="entry name" value="Fe_hydrogenase_ssu"/>
</dbReference>
<dbReference type="Pfam" id="PF02256">
    <property type="entry name" value="Fe_hyd_SSU"/>
    <property type="match status" value="1"/>
</dbReference>